<feature type="domain" description="TNFR-Cys" evidence="6">
    <location>
        <begin position="359"/>
        <end position="396"/>
    </location>
</feature>
<feature type="region of interest" description="Disordered" evidence="4">
    <location>
        <begin position="41"/>
        <end position="94"/>
    </location>
</feature>
<dbReference type="InterPro" id="IPR051586">
    <property type="entry name" value="PKC-binding_NELL"/>
</dbReference>
<feature type="disulfide bond" evidence="3">
    <location>
        <begin position="298"/>
        <end position="311"/>
    </location>
</feature>
<dbReference type="EMBL" id="NHOQ01002355">
    <property type="protein sequence ID" value="PWA18072.1"/>
    <property type="molecule type" value="Genomic_DNA"/>
</dbReference>
<protein>
    <recommendedName>
        <fullName evidence="6">TNFR-Cys domain-containing protein</fullName>
    </recommendedName>
</protein>
<reference evidence="7 8" key="1">
    <citation type="journal article" date="2018" name="G3 (Bethesda)">
        <title>A High-Quality Reference Genome for the Invasive Mosquitofish Gambusia affinis Using a Chicago Library.</title>
        <authorList>
            <person name="Hoffberg S.L."/>
            <person name="Troendle N.J."/>
            <person name="Glenn T.C."/>
            <person name="Mahmud O."/>
            <person name="Louha S."/>
            <person name="Chalopin D."/>
            <person name="Bennetzen J.L."/>
            <person name="Mauricio R."/>
        </authorList>
    </citation>
    <scope>NUCLEOTIDE SEQUENCE [LARGE SCALE GENOMIC DNA]</scope>
    <source>
        <strain evidence="7">NE01/NJP1002.9</strain>
        <tissue evidence="7">Muscle</tissue>
    </source>
</reference>
<dbReference type="AlphaFoldDB" id="A0A315VG28"/>
<dbReference type="Proteomes" id="UP000250572">
    <property type="component" value="Unassembled WGS sequence"/>
</dbReference>
<keyword evidence="1 3" id="KW-1015">Disulfide bond</keyword>
<dbReference type="PROSITE" id="PS01187">
    <property type="entry name" value="EGF_CA"/>
    <property type="match status" value="1"/>
</dbReference>
<comment type="caution">
    <text evidence="3">Lacks conserved residue(s) required for the propagation of feature annotation.</text>
</comment>
<dbReference type="PANTHER" id="PTHR24042">
    <property type="entry name" value="NEL HOMOLOG"/>
    <property type="match status" value="1"/>
</dbReference>
<sequence length="844" mass="91954">MVLLFLAVLLSMHSVAPALGDLCRGSHCSGGGTGDPRPCTGAHCPGSRSSRLPRQFNPAPQWRTGHAAATPHHAHPSPQRAPLETEPHGGGGGCSDTGCTRIRLQQPRNESRDCRGIECRLPLRIRPKVRGGSCVGEECSAAAEADMSSVYLSDRAAQFLGDYPEFGHAASELGGAPLGVQLTCDIKPGLFPSQPRFMSLSAHLSSRLDLLETVKQASFQGLQGELQRYFENHLAGLQSQARSHLQKSYAVHKMDIDSKVMDVVGETHFPQPLRGCRSLCGSEEFCDFQRDPPQCEKCTMCPPGFFLIAQCSQTADRMCQDRDECLELPQICGERVKCLNTPGGFKCLGVSEREAVTGLCGHEYFYNQELQECQACSDCDGEPLVAPCTAISDAVCGQISENQLSQIWMAKVTLPPAGTSSTHIFPGLQLHIRGKESSSLLSNQAGRVTFLQHGLVWLDHNFAIKHSCRNFLQVGMRLNRSQEEEGQDLSGVRIEQPDGKYFQGVSVSTGVEVEPNHIFTLLLKSPNHHCNQSKDLQVFDVPTPSLSLLWLSHDTGAVAMMAQMSLLAHYQTSYRPTFRITTVSDPYMVTLTHDSRGVRFTESGVVKFVIQQALYSMGHTCVREGFSLIAYTTRNTTGLKTMQAFKTGVNYRDTSITLSGAVTVESKDILTFEITSPSQCNIRYFGDSTGISILSLIWIPSAVSSALTATVSRTGLPSGAVRNKPLLFQQISPDTPQVHLARSGESNARRNFVFHEQGTANIALNLKLIHSCNIVKLTLQRVGGQQAGPVAQQVSGSMPEGSEWTSIGLRVSFQVQNGTAVYVTLDCIRGRANPTAAPERCRVD</sequence>
<dbReference type="PROSITE" id="PS00652">
    <property type="entry name" value="TNFR_NGFR_1"/>
    <property type="match status" value="2"/>
</dbReference>
<name>A0A315VG28_GAMAF</name>
<comment type="caution">
    <text evidence="7">The sequence shown here is derived from an EMBL/GenBank/DDBJ whole genome shotgun (WGS) entry which is preliminary data.</text>
</comment>
<dbReference type="PANTHER" id="PTHR24042:SF7">
    <property type="entry name" value="SI:CH211-37E10.2"/>
    <property type="match status" value="1"/>
</dbReference>
<dbReference type="GO" id="GO:0008201">
    <property type="term" value="F:heparin binding"/>
    <property type="evidence" value="ECO:0007669"/>
    <property type="project" value="TreeGrafter"/>
</dbReference>
<evidence type="ECO:0000313" key="8">
    <source>
        <dbReference type="Proteomes" id="UP000250572"/>
    </source>
</evidence>
<feature type="disulfide bond" evidence="3">
    <location>
        <begin position="280"/>
        <end position="295"/>
    </location>
</feature>
<accession>A0A315VG28</accession>
<feature type="chain" id="PRO_5016260118" description="TNFR-Cys domain-containing protein" evidence="5">
    <location>
        <begin position="21"/>
        <end position="844"/>
    </location>
</feature>
<evidence type="ECO:0000313" key="7">
    <source>
        <dbReference type="EMBL" id="PWA18072.1"/>
    </source>
</evidence>
<feature type="disulfide bond" evidence="3">
    <location>
        <begin position="301"/>
        <end position="319"/>
    </location>
</feature>
<dbReference type="GO" id="GO:0005615">
    <property type="term" value="C:extracellular space"/>
    <property type="evidence" value="ECO:0007669"/>
    <property type="project" value="TreeGrafter"/>
</dbReference>
<keyword evidence="5" id="KW-0732">Signal</keyword>
<dbReference type="PROSITE" id="PS50050">
    <property type="entry name" value="TNFR_NGFR_2"/>
    <property type="match status" value="2"/>
</dbReference>
<dbReference type="GO" id="GO:0032502">
    <property type="term" value="P:developmental process"/>
    <property type="evidence" value="ECO:0007669"/>
    <property type="project" value="UniProtKB-ARBA"/>
</dbReference>
<proteinExistence type="predicted"/>
<evidence type="ECO:0000256" key="2">
    <source>
        <dbReference type="ARBA" id="ARBA00023180"/>
    </source>
</evidence>
<feature type="repeat" description="TNFR-Cys" evidence="3">
    <location>
        <begin position="359"/>
        <end position="396"/>
    </location>
</feature>
<evidence type="ECO:0000259" key="6">
    <source>
        <dbReference type="PROSITE" id="PS50050"/>
    </source>
</evidence>
<keyword evidence="2" id="KW-0325">Glycoprotein</keyword>
<evidence type="ECO:0000256" key="3">
    <source>
        <dbReference type="PROSITE-ProRule" id="PRU00206"/>
    </source>
</evidence>
<dbReference type="GO" id="GO:0005509">
    <property type="term" value="F:calcium ion binding"/>
    <property type="evidence" value="ECO:0007669"/>
    <property type="project" value="InterPro"/>
</dbReference>
<feature type="repeat" description="TNFR-Cys" evidence="3">
    <location>
        <begin position="279"/>
        <end position="319"/>
    </location>
</feature>
<organism evidence="7 8">
    <name type="scientific">Gambusia affinis</name>
    <name type="common">Western mosquitofish</name>
    <name type="synonym">Heterandria affinis</name>
    <dbReference type="NCBI Taxonomy" id="33528"/>
    <lineage>
        <taxon>Eukaryota</taxon>
        <taxon>Metazoa</taxon>
        <taxon>Chordata</taxon>
        <taxon>Craniata</taxon>
        <taxon>Vertebrata</taxon>
        <taxon>Euteleostomi</taxon>
        <taxon>Actinopterygii</taxon>
        <taxon>Neopterygii</taxon>
        <taxon>Teleostei</taxon>
        <taxon>Neoteleostei</taxon>
        <taxon>Acanthomorphata</taxon>
        <taxon>Ovalentaria</taxon>
        <taxon>Atherinomorphae</taxon>
        <taxon>Cyprinodontiformes</taxon>
        <taxon>Poeciliidae</taxon>
        <taxon>Poeciliinae</taxon>
        <taxon>Gambusia</taxon>
    </lineage>
</organism>
<dbReference type="Gene3D" id="2.10.50.10">
    <property type="entry name" value="Tumor Necrosis Factor Receptor, subunit A, domain 2"/>
    <property type="match status" value="1"/>
</dbReference>
<feature type="signal peptide" evidence="5">
    <location>
        <begin position="1"/>
        <end position="20"/>
    </location>
</feature>
<dbReference type="Pfam" id="PF00020">
    <property type="entry name" value="TNFR_c6"/>
    <property type="match status" value="2"/>
</dbReference>
<gene>
    <name evidence="7" type="ORF">CCH79_00004005</name>
</gene>
<evidence type="ECO:0000256" key="5">
    <source>
        <dbReference type="SAM" id="SignalP"/>
    </source>
</evidence>
<evidence type="ECO:0000256" key="4">
    <source>
        <dbReference type="SAM" id="MobiDB-lite"/>
    </source>
</evidence>
<evidence type="ECO:0000256" key="1">
    <source>
        <dbReference type="ARBA" id="ARBA00023157"/>
    </source>
</evidence>
<keyword evidence="8" id="KW-1185">Reference proteome</keyword>
<dbReference type="InterPro" id="IPR018097">
    <property type="entry name" value="EGF_Ca-bd_CS"/>
</dbReference>
<dbReference type="STRING" id="33528.ENSGAFP00000027327"/>
<dbReference type="SMART" id="SM00208">
    <property type="entry name" value="TNFR"/>
    <property type="match status" value="2"/>
</dbReference>
<dbReference type="InterPro" id="IPR001368">
    <property type="entry name" value="TNFR/NGFR_Cys_rich_reg"/>
</dbReference>
<feature type="domain" description="TNFR-Cys" evidence="6">
    <location>
        <begin position="279"/>
        <end position="319"/>
    </location>
</feature>